<dbReference type="Proteomes" id="UP000503129">
    <property type="component" value="Chromosome"/>
</dbReference>
<protein>
    <submittedName>
        <fullName evidence="3">Uncharacterized protein</fullName>
    </submittedName>
</protein>
<feature type="compositionally biased region" description="Low complexity" evidence="1">
    <location>
        <begin position="337"/>
        <end position="353"/>
    </location>
</feature>
<dbReference type="AlphaFoldDB" id="A0A856MJA9"/>
<evidence type="ECO:0000256" key="2">
    <source>
        <dbReference type="SAM" id="Phobius"/>
    </source>
</evidence>
<gene>
    <name evidence="3" type="ORF">DP114_16105</name>
</gene>
<accession>A0A856MJA9</accession>
<keyword evidence="4" id="KW-1185">Reference proteome</keyword>
<proteinExistence type="predicted"/>
<feature type="compositionally biased region" description="Gly residues" evidence="1">
    <location>
        <begin position="354"/>
        <end position="370"/>
    </location>
</feature>
<evidence type="ECO:0000256" key="1">
    <source>
        <dbReference type="SAM" id="MobiDB-lite"/>
    </source>
</evidence>
<sequence>MKSKVKTVAVTLSSIATVVNTSQSASAQLKVGNYGVQPGLEQNYLQYQISGRDLTQMRGIPGCSVGFGAACNKAGAVFQKLVESNGGPTHEQLLMQAAGGEQNYQNFAKFYANDPNLTQIPYASFWQNDNPSIVDGYRYLLGQTVNQSSQEGLGEVTKNFYWAPEGSGNSLDPRNGLLDFKYSYGRRLLEEVAKIPDAQQQIQALGLAPELTKFYSEKLSSSMRVLKSGNEESLKQTILKDLSMPYSPDGAELGRPNLGIPPISSLSEDTLAGDVVSWDTPVALDPEAMNLEVPPSLAEVALFPQEGASSFPTEWLALLPLLALLLLAFGGGGDSSSGQNNGSNLVSSAPPVGSSGGGSLPSGGGGGSGGNNQIIEVPPNHGVTPPGLEVKKVPEPTTITPLVLLIIVLYVLNHKQWRIQTRTPIQ</sequence>
<feature type="transmembrane region" description="Helical" evidence="2">
    <location>
        <begin position="396"/>
        <end position="412"/>
    </location>
</feature>
<dbReference type="EMBL" id="CP030118">
    <property type="protein sequence ID" value="QDL09217.1"/>
    <property type="molecule type" value="Genomic_DNA"/>
</dbReference>
<name>A0A856MJA9_9CYAN</name>
<dbReference type="RefSeq" id="WP_171976550.1">
    <property type="nucleotide sequence ID" value="NZ_CAWOXK010000001.1"/>
</dbReference>
<keyword evidence="2" id="KW-0472">Membrane</keyword>
<organism evidence="3 4">
    <name type="scientific">Brasilonema sennae CENA114</name>
    <dbReference type="NCBI Taxonomy" id="415709"/>
    <lineage>
        <taxon>Bacteria</taxon>
        <taxon>Bacillati</taxon>
        <taxon>Cyanobacteriota</taxon>
        <taxon>Cyanophyceae</taxon>
        <taxon>Nostocales</taxon>
        <taxon>Scytonemataceae</taxon>
        <taxon>Brasilonema</taxon>
        <taxon>Bromeliae group (in: Brasilonema)</taxon>
    </lineage>
</organism>
<keyword evidence="2" id="KW-1133">Transmembrane helix</keyword>
<evidence type="ECO:0000313" key="4">
    <source>
        <dbReference type="Proteomes" id="UP000503129"/>
    </source>
</evidence>
<dbReference type="KEGG" id="bsen:DP114_16105"/>
<feature type="region of interest" description="Disordered" evidence="1">
    <location>
        <begin position="337"/>
        <end position="389"/>
    </location>
</feature>
<evidence type="ECO:0000313" key="3">
    <source>
        <dbReference type="EMBL" id="QDL09217.1"/>
    </source>
</evidence>
<keyword evidence="2" id="KW-0812">Transmembrane</keyword>
<reference evidence="3 4" key="1">
    <citation type="submission" date="2018-06" db="EMBL/GenBank/DDBJ databases">
        <title>Comparative genomics of Brasilonema spp. strains.</title>
        <authorList>
            <person name="Alvarenga D.O."/>
            <person name="Fiore M.F."/>
            <person name="Varani A.M."/>
        </authorList>
    </citation>
    <scope>NUCLEOTIDE SEQUENCE [LARGE SCALE GENOMIC DNA]</scope>
    <source>
        <strain evidence="3 4">CENA114</strain>
    </source>
</reference>